<evidence type="ECO:0000256" key="4">
    <source>
        <dbReference type="SAM" id="MobiDB-lite"/>
    </source>
</evidence>
<evidence type="ECO:0000256" key="5">
    <source>
        <dbReference type="SAM" id="SignalP"/>
    </source>
</evidence>
<reference evidence="6" key="1">
    <citation type="submission" date="2023-06" db="EMBL/GenBank/DDBJ databases">
        <title>Genome-scale phylogeny and comparative genomics of the fungal order Sordariales.</title>
        <authorList>
            <consortium name="Lawrence Berkeley National Laboratory"/>
            <person name="Hensen N."/>
            <person name="Bonometti L."/>
            <person name="Westerberg I."/>
            <person name="Brannstrom I.O."/>
            <person name="Guillou S."/>
            <person name="Cros-Aarteil S."/>
            <person name="Calhoun S."/>
            <person name="Haridas S."/>
            <person name="Kuo A."/>
            <person name="Mondo S."/>
            <person name="Pangilinan J."/>
            <person name="Riley R."/>
            <person name="Labutti K."/>
            <person name="Andreopoulos B."/>
            <person name="Lipzen A."/>
            <person name="Chen C."/>
            <person name="Yanf M."/>
            <person name="Daum C."/>
            <person name="Ng V."/>
            <person name="Clum A."/>
            <person name="Steindorff A."/>
            <person name="Ohm R."/>
            <person name="Martin F."/>
            <person name="Silar P."/>
            <person name="Natvig D."/>
            <person name="Lalanne C."/>
            <person name="Gautier V."/>
            <person name="Ament-Velasquez S.L."/>
            <person name="Kruys A."/>
            <person name="Hutchinson M.I."/>
            <person name="Powell A.J."/>
            <person name="Barry K."/>
            <person name="Miller A.N."/>
            <person name="Grigoriev I.V."/>
            <person name="Debuchy R."/>
            <person name="Gladieux P."/>
            <person name="Thoren M.H."/>
            <person name="Johannesson H."/>
        </authorList>
    </citation>
    <scope>NUCLEOTIDE SEQUENCE</scope>
    <source>
        <strain evidence="6">PSN4</strain>
    </source>
</reference>
<dbReference type="AlphaFoldDB" id="A0AAJ0BHQ8"/>
<evidence type="ECO:0000256" key="1">
    <source>
        <dbReference type="ARBA" id="ARBA00004196"/>
    </source>
</evidence>
<dbReference type="EMBL" id="MU839831">
    <property type="protein sequence ID" value="KAK1757057.1"/>
    <property type="molecule type" value="Genomic_DNA"/>
</dbReference>
<gene>
    <name evidence="6" type="ORF">QBC47DRAFT_378327</name>
</gene>
<feature type="signal peptide" evidence="5">
    <location>
        <begin position="1"/>
        <end position="16"/>
    </location>
</feature>
<dbReference type="Gene3D" id="3.20.120.10">
    <property type="entry name" value="Hydrophobin"/>
    <property type="match status" value="1"/>
</dbReference>
<dbReference type="Pfam" id="PF06766">
    <property type="entry name" value="Hydrophobin_2"/>
    <property type="match status" value="1"/>
</dbReference>
<keyword evidence="5" id="KW-0732">Signal</keyword>
<name>A0AAJ0BHQ8_9PEZI</name>
<accession>A0AAJ0BHQ8</accession>
<dbReference type="InterPro" id="IPR036686">
    <property type="entry name" value="Class_II_Hydrophobin_sf"/>
</dbReference>
<evidence type="ECO:0000256" key="3">
    <source>
        <dbReference type="ARBA" id="ARBA00023157"/>
    </source>
</evidence>
<feature type="chain" id="PRO_5042568585" description="Hydrophobin" evidence="5">
    <location>
        <begin position="17"/>
        <end position="211"/>
    </location>
</feature>
<comment type="similarity">
    <text evidence="2">Belongs to the cerato-ulmin hydrophobin family.</text>
</comment>
<comment type="subcellular location">
    <subcellularLocation>
        <location evidence="1">Cell envelope</location>
    </subcellularLocation>
</comment>
<proteinExistence type="inferred from homology"/>
<dbReference type="GO" id="GO:0005576">
    <property type="term" value="C:extracellular region"/>
    <property type="evidence" value="ECO:0007669"/>
    <property type="project" value="InterPro"/>
</dbReference>
<organism evidence="6 7">
    <name type="scientific">Echria macrotheca</name>
    <dbReference type="NCBI Taxonomy" id="438768"/>
    <lineage>
        <taxon>Eukaryota</taxon>
        <taxon>Fungi</taxon>
        <taxon>Dikarya</taxon>
        <taxon>Ascomycota</taxon>
        <taxon>Pezizomycotina</taxon>
        <taxon>Sordariomycetes</taxon>
        <taxon>Sordariomycetidae</taxon>
        <taxon>Sordariales</taxon>
        <taxon>Schizotheciaceae</taxon>
        <taxon>Echria</taxon>
    </lineage>
</organism>
<dbReference type="InterPro" id="IPR010636">
    <property type="entry name" value="Class_II_hydrophobin"/>
</dbReference>
<comment type="caution">
    <text evidence="6">The sequence shown here is derived from an EMBL/GenBank/DDBJ whole genome shotgun (WGS) entry which is preliminary data.</text>
</comment>
<evidence type="ECO:0000313" key="7">
    <source>
        <dbReference type="Proteomes" id="UP001239445"/>
    </source>
</evidence>
<keyword evidence="3" id="KW-1015">Disulfide bond</keyword>
<protein>
    <recommendedName>
        <fullName evidence="8">Hydrophobin</fullName>
    </recommendedName>
</protein>
<dbReference type="CDD" id="cd23508">
    <property type="entry name" value="hydrophobin_II"/>
    <property type="match status" value="1"/>
</dbReference>
<evidence type="ECO:0000313" key="6">
    <source>
        <dbReference type="EMBL" id="KAK1757057.1"/>
    </source>
</evidence>
<dbReference type="SUPFAM" id="SSF101751">
    <property type="entry name" value="Hydrophobin II, HfbII"/>
    <property type="match status" value="1"/>
</dbReference>
<feature type="region of interest" description="Disordered" evidence="4">
    <location>
        <begin position="38"/>
        <end position="97"/>
    </location>
</feature>
<evidence type="ECO:0008006" key="8">
    <source>
        <dbReference type="Google" id="ProtNLM"/>
    </source>
</evidence>
<sequence length="211" mass="19813">MRLATLSASLLAVIAAGAPGGGPGYGFGFPVPVIGGGSSSSSGTGGVTGGTTGGTFGGSGGGGSGGSSSTGGSGGSGGGSGSGSGSTSGGSAGGSTGGSTTPITLTCTGLYSSLQCCATDVLGVAALDCESRTYLLPPSPSTVYTDFSPAAADRTCPSNKAPTCCVLPIVSQTACSPWARSADVAHSLDKLSSANRLNISSCPPGRMVRRV</sequence>
<evidence type="ECO:0000256" key="2">
    <source>
        <dbReference type="ARBA" id="ARBA00009576"/>
    </source>
</evidence>
<keyword evidence="7" id="KW-1185">Reference proteome</keyword>
<dbReference type="Proteomes" id="UP001239445">
    <property type="component" value="Unassembled WGS sequence"/>
</dbReference>